<feature type="domain" description="Glycosyl-hydrolase 97 N-terminal" evidence="4">
    <location>
        <begin position="4"/>
        <end position="97"/>
    </location>
</feature>
<dbReference type="Gene3D" id="2.70.98.10">
    <property type="match status" value="1"/>
</dbReference>
<evidence type="ECO:0000259" key="4">
    <source>
        <dbReference type="Pfam" id="PF14508"/>
    </source>
</evidence>
<proteinExistence type="predicted"/>
<evidence type="ECO:0000256" key="3">
    <source>
        <dbReference type="ARBA" id="ARBA00022837"/>
    </source>
</evidence>
<evidence type="ECO:0000313" key="6">
    <source>
        <dbReference type="Proteomes" id="UP001166021"/>
    </source>
</evidence>
<keyword evidence="3" id="KW-0106">Calcium</keyword>
<comment type="caution">
    <text evidence="5">The sequence shown here is derived from an EMBL/GenBank/DDBJ whole genome shotgun (WGS) entry which is preliminary data.</text>
</comment>
<dbReference type="PANTHER" id="PTHR35803">
    <property type="entry name" value="GLUCAN 1,4-ALPHA-GLUCOSIDASE SUSB-RELATED"/>
    <property type="match status" value="1"/>
</dbReference>
<comment type="subunit">
    <text evidence="2">Monomer.</text>
</comment>
<sequence length="104" mass="11805">MDLSGGLSVLKAENSTVNNEWHSDFSELSTIPEHYNQTKIHLKLGGFQINIIERANNEGIAFAYEIPEQQNISEIGLEEKIHFNFKEDYGVWSTPKREPGKLTA</sequence>
<dbReference type="InterPro" id="IPR029486">
    <property type="entry name" value="GH97_N"/>
</dbReference>
<dbReference type="Pfam" id="PF14508">
    <property type="entry name" value="GH97_N"/>
    <property type="match status" value="1"/>
</dbReference>
<accession>A0ABR7V1C9</accession>
<reference evidence="5" key="1">
    <citation type="submission" date="2020-05" db="EMBL/GenBank/DDBJ databases">
        <title>The draft genome sequence of Maribacter sp. ANRC-HE7.</title>
        <authorList>
            <person name="Mu L."/>
        </authorList>
    </citation>
    <scope>NUCLEOTIDE SEQUENCE</scope>
    <source>
        <strain evidence="5">ANRC-HE7</strain>
    </source>
</reference>
<comment type="cofactor">
    <cofactor evidence="1">
        <name>Ca(2+)</name>
        <dbReference type="ChEBI" id="CHEBI:29108"/>
    </cofactor>
</comment>
<organism evidence="5 6">
    <name type="scientific">Maribacter aquimaris</name>
    <dbReference type="NCBI Taxonomy" id="2737171"/>
    <lineage>
        <taxon>Bacteria</taxon>
        <taxon>Pseudomonadati</taxon>
        <taxon>Bacteroidota</taxon>
        <taxon>Flavobacteriia</taxon>
        <taxon>Flavobacteriales</taxon>
        <taxon>Flavobacteriaceae</taxon>
        <taxon>Maribacter</taxon>
    </lineage>
</organism>
<name>A0ABR7V1C9_9FLAO</name>
<dbReference type="InterPro" id="IPR014718">
    <property type="entry name" value="GH-type_carb-bd"/>
</dbReference>
<gene>
    <name evidence="5" type="ORF">HPE56_04045</name>
</gene>
<dbReference type="RefSeq" id="WP_188242460.1">
    <property type="nucleotide sequence ID" value="NZ_JABTCF010000001.1"/>
</dbReference>
<dbReference type="EMBL" id="JABTCF010000001">
    <property type="protein sequence ID" value="MBD0776957.1"/>
    <property type="molecule type" value="Genomic_DNA"/>
</dbReference>
<evidence type="ECO:0000313" key="5">
    <source>
        <dbReference type="EMBL" id="MBD0776957.1"/>
    </source>
</evidence>
<evidence type="ECO:0000256" key="1">
    <source>
        <dbReference type="ARBA" id="ARBA00001913"/>
    </source>
</evidence>
<protein>
    <submittedName>
        <fullName evidence="5">Glycoside hydrolase family 97 N-terminal domain-containing protein</fullName>
    </submittedName>
</protein>
<keyword evidence="5" id="KW-0378">Hydrolase</keyword>
<dbReference type="InterPro" id="IPR052720">
    <property type="entry name" value="Glycosyl_hydrolase_97"/>
</dbReference>
<evidence type="ECO:0000256" key="2">
    <source>
        <dbReference type="ARBA" id="ARBA00011245"/>
    </source>
</evidence>
<dbReference type="Proteomes" id="UP001166021">
    <property type="component" value="Unassembled WGS sequence"/>
</dbReference>
<keyword evidence="6" id="KW-1185">Reference proteome</keyword>
<dbReference type="GO" id="GO:0016787">
    <property type="term" value="F:hydrolase activity"/>
    <property type="evidence" value="ECO:0007669"/>
    <property type="project" value="UniProtKB-KW"/>
</dbReference>